<gene>
    <name evidence="4" type="ORF">JZY06_11275</name>
</gene>
<sequence>MSLTISVDELAETIRSGGKTTILACIWHPGAGMSYSMYRGAHIPTALHCDPAYQLAMAPSARDGRNPLPSYPVLDRAFNDWGLNRDHKVVVYDDNKGLLAARAWWILTWAGVADVSIVEGGSRAWVKAGYEQVGGPGNLARDCTIRPNPGQLPTVDMDYMRRVPDDVLVIDTRENNRYIGRKERLDLKAGHIPGAVNLPLESLMTDDGFFLPEDDIRAAFDAVGVTDPTKVVVYSGSGLHSAAAIFAMHHVGLPGAAQYVGGWSQWSATPDNPVQRGI</sequence>
<dbReference type="PROSITE" id="PS50206">
    <property type="entry name" value="RHODANESE_3"/>
    <property type="match status" value="2"/>
</dbReference>
<evidence type="ECO:0000256" key="1">
    <source>
        <dbReference type="ARBA" id="ARBA00022679"/>
    </source>
</evidence>
<dbReference type="Proteomes" id="UP000664332">
    <property type="component" value="Unassembled WGS sequence"/>
</dbReference>
<dbReference type="SUPFAM" id="SSF52821">
    <property type="entry name" value="Rhodanese/Cell cycle control phosphatase"/>
    <property type="match status" value="2"/>
</dbReference>
<keyword evidence="5" id="KW-1185">Reference proteome</keyword>
<dbReference type="CDD" id="cd01448">
    <property type="entry name" value="TST_Repeat_1"/>
    <property type="match status" value="1"/>
</dbReference>
<dbReference type="InterPro" id="IPR001763">
    <property type="entry name" value="Rhodanese-like_dom"/>
</dbReference>
<dbReference type="InterPro" id="IPR036873">
    <property type="entry name" value="Rhodanese-like_dom_sf"/>
</dbReference>
<dbReference type="EMBL" id="JAFLEQ010000017">
    <property type="protein sequence ID" value="MBN9645186.1"/>
    <property type="molecule type" value="Genomic_DNA"/>
</dbReference>
<comment type="caution">
    <text evidence="4">The sequence shown here is derived from an EMBL/GenBank/DDBJ whole genome shotgun (WGS) entry which is preliminary data.</text>
</comment>
<dbReference type="CDD" id="cd01449">
    <property type="entry name" value="TST_Repeat_2"/>
    <property type="match status" value="1"/>
</dbReference>
<dbReference type="SMART" id="SM00450">
    <property type="entry name" value="RHOD"/>
    <property type="match status" value="2"/>
</dbReference>
<dbReference type="PANTHER" id="PTHR11364:SF27">
    <property type="entry name" value="SULFURTRANSFERASE"/>
    <property type="match status" value="1"/>
</dbReference>
<evidence type="ECO:0000313" key="4">
    <source>
        <dbReference type="EMBL" id="MBN9645186.1"/>
    </source>
</evidence>
<accession>A0A939IWD8</accession>
<dbReference type="InterPro" id="IPR045078">
    <property type="entry name" value="TST/MPST-like"/>
</dbReference>
<dbReference type="RefSeq" id="WP_207279657.1">
    <property type="nucleotide sequence ID" value="NZ_JAFLEQ010000017.1"/>
</dbReference>
<evidence type="ECO:0000256" key="2">
    <source>
        <dbReference type="ARBA" id="ARBA00022737"/>
    </source>
</evidence>
<proteinExistence type="predicted"/>
<protein>
    <submittedName>
        <fullName evidence="4">Sulfurtransferase</fullName>
    </submittedName>
</protein>
<dbReference type="Pfam" id="PF00581">
    <property type="entry name" value="Rhodanese"/>
    <property type="match status" value="2"/>
</dbReference>
<dbReference type="PANTHER" id="PTHR11364">
    <property type="entry name" value="THIOSULFATE SULFERTANSFERASE"/>
    <property type="match status" value="1"/>
</dbReference>
<feature type="domain" description="Rhodanese" evidence="3">
    <location>
        <begin position="163"/>
        <end position="275"/>
    </location>
</feature>
<evidence type="ECO:0000259" key="3">
    <source>
        <dbReference type="PROSITE" id="PS50206"/>
    </source>
</evidence>
<feature type="domain" description="Rhodanese" evidence="3">
    <location>
        <begin position="16"/>
        <end position="134"/>
    </location>
</feature>
<dbReference type="Gene3D" id="3.40.250.10">
    <property type="entry name" value="Rhodanese-like domain"/>
    <property type="match status" value="2"/>
</dbReference>
<reference evidence="4" key="1">
    <citation type="submission" date="2021-03" db="EMBL/GenBank/DDBJ databases">
        <authorList>
            <person name="Sun Q."/>
        </authorList>
    </citation>
    <scope>NUCLEOTIDE SEQUENCE</scope>
    <source>
        <strain evidence="4">CCM 8862</strain>
    </source>
</reference>
<dbReference type="AlphaFoldDB" id="A0A939IWD8"/>
<dbReference type="GO" id="GO:0004792">
    <property type="term" value="F:thiosulfate-cyanide sulfurtransferase activity"/>
    <property type="evidence" value="ECO:0007669"/>
    <property type="project" value="TreeGrafter"/>
</dbReference>
<evidence type="ECO:0000313" key="5">
    <source>
        <dbReference type="Proteomes" id="UP000664332"/>
    </source>
</evidence>
<keyword evidence="1" id="KW-0808">Transferase</keyword>
<name>A0A939IWD8_9CORY</name>
<keyword evidence="2" id="KW-0677">Repeat</keyword>
<organism evidence="4 5">
    <name type="scientific">Corynebacterium mendelii</name>
    <dbReference type="NCBI Taxonomy" id="2765362"/>
    <lineage>
        <taxon>Bacteria</taxon>
        <taxon>Bacillati</taxon>
        <taxon>Actinomycetota</taxon>
        <taxon>Actinomycetes</taxon>
        <taxon>Mycobacteriales</taxon>
        <taxon>Corynebacteriaceae</taxon>
        <taxon>Corynebacterium</taxon>
    </lineage>
</organism>